<dbReference type="NCBIfam" id="NF033564">
    <property type="entry name" value="transpos_ISAs1"/>
    <property type="match status" value="1"/>
</dbReference>
<feature type="domain" description="H repeat-associated protein N-terminal" evidence="2">
    <location>
        <begin position="43"/>
        <end position="125"/>
    </location>
</feature>
<dbReference type="AlphaFoldDB" id="A0A2U0UP93"/>
<accession>A0A2U0UP93</accession>
<evidence type="ECO:0000313" key="4">
    <source>
        <dbReference type="Proteomes" id="UP000245870"/>
    </source>
</evidence>
<sequence>MKEKQPLDQTNGIVANTINHTAKVLKNSKLEGSILEKLYEFSSSIPDFRRAEKGNIRHKLSDIIMLLILGRVSNCVSRAEIIEFGKHNLKSFRKLDILANGIPSEATLCRMEEGIDDQAMANQLQVFAETFHKELVGMCCTQEIICIDGKAERGTVLKNGRNPDIVSAHSFNTDITLATEACEEKSNEIKAVPLLIDKIDISGKIVTADAMSMQKDIVDKIREKNGDFIIELKSNQRSLRYGVEDKIKELSPVYSYCGEPELGHGRIETRSYRVFDGTDLIANKEKWNGNLTIIEYECETVKKSTGSCTTEKRLHVSSLPANTPRLGTPVRNHWSIESMHWGLDRNLLQDKIKRKSARAARNLDTIQRIVYSVFSIWRGRRKKKSDKRKGMAELMRHISLCFTKLLHFLYQK</sequence>
<dbReference type="Pfam" id="PF13808">
    <property type="entry name" value="DDE_Tnp_1_assoc"/>
    <property type="match status" value="1"/>
</dbReference>
<dbReference type="PANTHER" id="PTHR30298">
    <property type="entry name" value="H REPEAT-ASSOCIATED PREDICTED TRANSPOSASE"/>
    <property type="match status" value="1"/>
</dbReference>
<reference evidence="3 4" key="1">
    <citation type="submission" date="2018-05" db="EMBL/GenBank/DDBJ databases">
        <title>Genomic Encyclopedia of Type Strains, Phase IV (KMG-IV): sequencing the most valuable type-strain genomes for metagenomic binning, comparative biology and taxonomic classification.</title>
        <authorList>
            <person name="Goeker M."/>
        </authorList>
    </citation>
    <scope>NUCLEOTIDE SEQUENCE [LARGE SCALE GENOMIC DNA]</scope>
    <source>
        <strain evidence="3 4">DSM 100333</strain>
    </source>
</reference>
<protein>
    <submittedName>
        <fullName evidence="3">DDE family transposase</fullName>
    </submittedName>
</protein>
<evidence type="ECO:0000259" key="1">
    <source>
        <dbReference type="Pfam" id="PF01609"/>
    </source>
</evidence>
<evidence type="ECO:0000259" key="2">
    <source>
        <dbReference type="Pfam" id="PF13808"/>
    </source>
</evidence>
<dbReference type="RefSeq" id="WP_207773377.1">
    <property type="nucleotide sequence ID" value="NZ_QENY01000001.1"/>
</dbReference>
<dbReference type="InterPro" id="IPR051698">
    <property type="entry name" value="Transposase_11-like"/>
</dbReference>
<dbReference type="PANTHER" id="PTHR30298:SF0">
    <property type="entry name" value="PROTEIN YBFL-RELATED"/>
    <property type="match status" value="1"/>
</dbReference>
<comment type="caution">
    <text evidence="3">The sequence shown here is derived from an EMBL/GenBank/DDBJ whole genome shotgun (WGS) entry which is preliminary data.</text>
</comment>
<evidence type="ECO:0000313" key="3">
    <source>
        <dbReference type="EMBL" id="PVX59420.1"/>
    </source>
</evidence>
<dbReference type="InterPro" id="IPR032806">
    <property type="entry name" value="YbfD_N"/>
</dbReference>
<organism evidence="3 4">
    <name type="scientific">Hallella colorans</name>
    <dbReference type="NCBI Taxonomy" id="1703337"/>
    <lineage>
        <taxon>Bacteria</taxon>
        <taxon>Pseudomonadati</taxon>
        <taxon>Bacteroidota</taxon>
        <taxon>Bacteroidia</taxon>
        <taxon>Bacteroidales</taxon>
        <taxon>Prevotellaceae</taxon>
        <taxon>Hallella</taxon>
    </lineage>
</organism>
<dbReference type="GO" id="GO:0004803">
    <property type="term" value="F:transposase activity"/>
    <property type="evidence" value="ECO:0007669"/>
    <property type="project" value="InterPro"/>
</dbReference>
<dbReference type="InterPro" id="IPR047647">
    <property type="entry name" value="ISAs1_transpos"/>
</dbReference>
<dbReference type="Pfam" id="PF01609">
    <property type="entry name" value="DDE_Tnp_1"/>
    <property type="match status" value="1"/>
</dbReference>
<proteinExistence type="predicted"/>
<dbReference type="GO" id="GO:0003677">
    <property type="term" value="F:DNA binding"/>
    <property type="evidence" value="ECO:0007669"/>
    <property type="project" value="InterPro"/>
</dbReference>
<dbReference type="GO" id="GO:0006313">
    <property type="term" value="P:DNA transposition"/>
    <property type="evidence" value="ECO:0007669"/>
    <property type="project" value="InterPro"/>
</dbReference>
<feature type="domain" description="Transposase IS4-like" evidence="1">
    <location>
        <begin position="183"/>
        <end position="363"/>
    </location>
</feature>
<keyword evidence="4" id="KW-1185">Reference proteome</keyword>
<gene>
    <name evidence="3" type="ORF">C7379_101192</name>
</gene>
<dbReference type="EMBL" id="QENY01000001">
    <property type="protein sequence ID" value="PVX59420.1"/>
    <property type="molecule type" value="Genomic_DNA"/>
</dbReference>
<dbReference type="InterPro" id="IPR002559">
    <property type="entry name" value="Transposase_11"/>
</dbReference>
<dbReference type="Proteomes" id="UP000245870">
    <property type="component" value="Unassembled WGS sequence"/>
</dbReference>
<name>A0A2U0UP93_9BACT</name>